<evidence type="ECO:0008006" key="4">
    <source>
        <dbReference type="Google" id="ProtNLM"/>
    </source>
</evidence>
<protein>
    <recommendedName>
        <fullName evidence="4">Fimbrial protein</fullName>
    </recommendedName>
</protein>
<dbReference type="Proteomes" id="UP000271603">
    <property type="component" value="Chromosome"/>
</dbReference>
<sequence length="318" mass="33557">MSLFHLRAAVAPALLLGASFTAGAAGYDVTAIDGASTVEINTVGTVTQGHIASFVIDAATVSGDVHCGDRNLHSSLGKQRIFIDLPQDPVTGRFKINNNLSVQVTSLVSTESWGNGGGITSVCDMGTSLEVYPASFLSAAFPITLDFYLDRETIDGVITIPAMQLGGYSRRFDTVDPGNYKPAKYTIPIKLTGGKITIPAYCNAYPNAIELDHGMLSSDNTYDTAFADLTYTCASPVNTTVTINYQENATGDLDLLHTDGSVGASSKLTISDTSSGVQGKEISTHIDASKTFRITSELTKLSGEGTIQGSAWIIAYLD</sequence>
<feature type="chain" id="PRO_5019532460" description="Fimbrial protein" evidence="1">
    <location>
        <begin position="25"/>
        <end position="318"/>
    </location>
</feature>
<evidence type="ECO:0000313" key="3">
    <source>
        <dbReference type="Proteomes" id="UP000271603"/>
    </source>
</evidence>
<dbReference type="Gene3D" id="2.60.40.1090">
    <property type="entry name" value="Fimbrial-type adhesion domain"/>
    <property type="match status" value="1"/>
</dbReference>
<dbReference type="AlphaFoldDB" id="A0A447QJ89"/>
<evidence type="ECO:0000256" key="1">
    <source>
        <dbReference type="SAM" id="SignalP"/>
    </source>
</evidence>
<proteinExistence type="predicted"/>
<feature type="signal peptide" evidence="1">
    <location>
        <begin position="1"/>
        <end position="24"/>
    </location>
</feature>
<accession>A0A447QJ89</accession>
<name>A0A447QJ89_SERRU</name>
<gene>
    <name evidence="2" type="ORF">NCTC9419_01647</name>
</gene>
<keyword evidence="1" id="KW-0732">Signal</keyword>
<dbReference type="GO" id="GO:0009289">
    <property type="term" value="C:pilus"/>
    <property type="evidence" value="ECO:0007669"/>
    <property type="project" value="InterPro"/>
</dbReference>
<dbReference type="GO" id="GO:0007155">
    <property type="term" value="P:cell adhesion"/>
    <property type="evidence" value="ECO:0007669"/>
    <property type="project" value="InterPro"/>
</dbReference>
<evidence type="ECO:0000313" key="2">
    <source>
        <dbReference type="EMBL" id="VEA70155.1"/>
    </source>
</evidence>
<dbReference type="EMBL" id="LR134155">
    <property type="protein sequence ID" value="VEA70155.1"/>
    <property type="molecule type" value="Genomic_DNA"/>
</dbReference>
<dbReference type="InterPro" id="IPR036937">
    <property type="entry name" value="Adhesion_dom_fimbrial_sf"/>
</dbReference>
<reference evidence="2 3" key="1">
    <citation type="submission" date="2018-12" db="EMBL/GenBank/DDBJ databases">
        <authorList>
            <consortium name="Pathogen Informatics"/>
        </authorList>
    </citation>
    <scope>NUCLEOTIDE SEQUENCE [LARGE SCALE GENOMIC DNA]</scope>
    <source>
        <strain evidence="2 3">NCTC9419</strain>
    </source>
</reference>
<organism evidence="2 3">
    <name type="scientific">Serratia rubidaea</name>
    <name type="common">Serratia marinorubra</name>
    <dbReference type="NCBI Taxonomy" id="61652"/>
    <lineage>
        <taxon>Bacteria</taxon>
        <taxon>Pseudomonadati</taxon>
        <taxon>Pseudomonadota</taxon>
        <taxon>Gammaproteobacteria</taxon>
        <taxon>Enterobacterales</taxon>
        <taxon>Yersiniaceae</taxon>
        <taxon>Serratia</taxon>
    </lineage>
</organism>